<dbReference type="InterPro" id="IPR027417">
    <property type="entry name" value="P-loop_NTPase"/>
</dbReference>
<dbReference type="GO" id="GO:0005524">
    <property type="term" value="F:ATP binding"/>
    <property type="evidence" value="ECO:0007669"/>
    <property type="project" value="UniProtKB-KW"/>
</dbReference>
<keyword evidence="7" id="KW-0547">Nucleotide-binding</keyword>
<keyword evidence="6" id="KW-0545">Nucleotide biosynthesis</keyword>
<organism evidence="11 12">
    <name type="scientific">Vanilla planifolia</name>
    <name type="common">Vanilla</name>
    <dbReference type="NCBI Taxonomy" id="51239"/>
    <lineage>
        <taxon>Eukaryota</taxon>
        <taxon>Viridiplantae</taxon>
        <taxon>Streptophyta</taxon>
        <taxon>Embryophyta</taxon>
        <taxon>Tracheophyta</taxon>
        <taxon>Spermatophyta</taxon>
        <taxon>Magnoliopsida</taxon>
        <taxon>Liliopsida</taxon>
        <taxon>Asparagales</taxon>
        <taxon>Orchidaceae</taxon>
        <taxon>Vanilloideae</taxon>
        <taxon>Vanilleae</taxon>
        <taxon>Vanilla</taxon>
    </lineage>
</organism>
<dbReference type="Gene3D" id="3.40.50.300">
    <property type="entry name" value="P-loop containing nucleotide triphosphate hydrolases"/>
    <property type="match status" value="1"/>
</dbReference>
<evidence type="ECO:0000256" key="7">
    <source>
        <dbReference type="ARBA" id="ARBA00022741"/>
    </source>
</evidence>
<dbReference type="FunFam" id="3.40.50.300:FF:000679">
    <property type="entry name" value="Thymidylate kinase"/>
    <property type="match status" value="1"/>
</dbReference>
<name>A0A835S032_VANPL</name>
<evidence type="ECO:0000256" key="4">
    <source>
        <dbReference type="ARBA" id="ARBA00017144"/>
    </source>
</evidence>
<dbReference type="GO" id="GO:0005739">
    <property type="term" value="C:mitochondrion"/>
    <property type="evidence" value="ECO:0007669"/>
    <property type="project" value="TreeGrafter"/>
</dbReference>
<dbReference type="GO" id="GO:0004550">
    <property type="term" value="F:nucleoside diphosphate kinase activity"/>
    <property type="evidence" value="ECO:0007669"/>
    <property type="project" value="TreeGrafter"/>
</dbReference>
<dbReference type="Proteomes" id="UP000636800">
    <property type="component" value="Chromosome 1"/>
</dbReference>
<dbReference type="PANTHER" id="PTHR10344:SF1">
    <property type="entry name" value="THYMIDYLATE KINASE"/>
    <property type="match status" value="1"/>
</dbReference>
<gene>
    <name evidence="11" type="ORF">HPP92_003500</name>
</gene>
<proteinExistence type="inferred from homology"/>
<accession>A0A835S032</accession>
<protein>
    <recommendedName>
        <fullName evidence="4">Thymidylate kinase</fullName>
        <ecNumber evidence="3">2.7.4.9</ecNumber>
    </recommendedName>
</protein>
<dbReference type="AlphaFoldDB" id="A0A835S032"/>
<evidence type="ECO:0000256" key="9">
    <source>
        <dbReference type="ARBA" id="ARBA00022840"/>
    </source>
</evidence>
<dbReference type="SUPFAM" id="SSF52540">
    <property type="entry name" value="P-loop containing nucleoside triphosphate hydrolases"/>
    <property type="match status" value="1"/>
</dbReference>
<dbReference type="EC" id="2.7.4.9" evidence="3"/>
<reference evidence="11 12" key="1">
    <citation type="journal article" date="2020" name="Nat. Food">
        <title>A phased Vanilla planifolia genome enables genetic improvement of flavour and production.</title>
        <authorList>
            <person name="Hasing T."/>
            <person name="Tang H."/>
            <person name="Brym M."/>
            <person name="Khazi F."/>
            <person name="Huang T."/>
            <person name="Chambers A.H."/>
        </authorList>
    </citation>
    <scope>NUCLEOTIDE SEQUENCE [LARGE SCALE GENOMIC DNA]</scope>
    <source>
        <tissue evidence="11">Leaf</tissue>
    </source>
</reference>
<evidence type="ECO:0000256" key="3">
    <source>
        <dbReference type="ARBA" id="ARBA00012980"/>
    </source>
</evidence>
<keyword evidence="9" id="KW-0067">ATP-binding</keyword>
<dbReference type="OrthoDB" id="512920at2759"/>
<dbReference type="GO" id="GO:0004798">
    <property type="term" value="F:dTMP kinase activity"/>
    <property type="evidence" value="ECO:0007669"/>
    <property type="project" value="UniProtKB-EC"/>
</dbReference>
<comment type="similarity">
    <text evidence="2">Belongs to the thymidylate kinase family.</text>
</comment>
<keyword evidence="5" id="KW-0808">Transferase</keyword>
<evidence type="ECO:0000259" key="10">
    <source>
        <dbReference type="Pfam" id="PF02223"/>
    </source>
</evidence>
<dbReference type="InterPro" id="IPR018094">
    <property type="entry name" value="Thymidylate_kinase"/>
</dbReference>
<dbReference type="CDD" id="cd01672">
    <property type="entry name" value="TMPK"/>
    <property type="match status" value="1"/>
</dbReference>
<dbReference type="HAMAP" id="MF_00165">
    <property type="entry name" value="Thymidylate_kinase"/>
    <property type="match status" value="1"/>
</dbReference>
<evidence type="ECO:0000256" key="2">
    <source>
        <dbReference type="ARBA" id="ARBA00009776"/>
    </source>
</evidence>
<dbReference type="InterPro" id="IPR039430">
    <property type="entry name" value="Thymidylate_kin-like_dom"/>
</dbReference>
<comment type="pathway">
    <text evidence="1">Pyrimidine metabolism; dTTP biosynthesis.</text>
</comment>
<comment type="caution">
    <text evidence="11">The sequence shown here is derived from an EMBL/GenBank/DDBJ whole genome shotgun (WGS) entry which is preliminary data.</text>
</comment>
<dbReference type="GO" id="GO:0006235">
    <property type="term" value="P:dTTP biosynthetic process"/>
    <property type="evidence" value="ECO:0007669"/>
    <property type="project" value="TreeGrafter"/>
</dbReference>
<dbReference type="GO" id="GO:0006227">
    <property type="term" value="P:dUDP biosynthetic process"/>
    <property type="evidence" value="ECO:0007669"/>
    <property type="project" value="TreeGrafter"/>
</dbReference>
<dbReference type="GO" id="GO:0006233">
    <property type="term" value="P:dTDP biosynthetic process"/>
    <property type="evidence" value="ECO:0007669"/>
    <property type="project" value="InterPro"/>
</dbReference>
<dbReference type="GO" id="GO:0005829">
    <property type="term" value="C:cytosol"/>
    <property type="evidence" value="ECO:0007669"/>
    <property type="project" value="TreeGrafter"/>
</dbReference>
<dbReference type="NCBIfam" id="TIGR00041">
    <property type="entry name" value="DTMP_kinase"/>
    <property type="match status" value="1"/>
</dbReference>
<dbReference type="Pfam" id="PF02223">
    <property type="entry name" value="Thymidylate_kin"/>
    <property type="match status" value="1"/>
</dbReference>
<evidence type="ECO:0000313" key="11">
    <source>
        <dbReference type="EMBL" id="KAG0498809.1"/>
    </source>
</evidence>
<keyword evidence="8" id="KW-0418">Kinase</keyword>
<dbReference type="EMBL" id="JADCNL010000001">
    <property type="protein sequence ID" value="KAG0498809.1"/>
    <property type="molecule type" value="Genomic_DNA"/>
</dbReference>
<dbReference type="PANTHER" id="PTHR10344">
    <property type="entry name" value="THYMIDYLATE KINASE"/>
    <property type="match status" value="1"/>
</dbReference>
<evidence type="ECO:0000256" key="5">
    <source>
        <dbReference type="ARBA" id="ARBA00022679"/>
    </source>
</evidence>
<feature type="domain" description="Thymidylate kinase-like" evidence="10">
    <location>
        <begin position="58"/>
        <end position="234"/>
    </location>
</feature>
<evidence type="ECO:0000256" key="1">
    <source>
        <dbReference type="ARBA" id="ARBA00004992"/>
    </source>
</evidence>
<evidence type="ECO:0000313" key="12">
    <source>
        <dbReference type="Proteomes" id="UP000636800"/>
    </source>
</evidence>
<evidence type="ECO:0000256" key="6">
    <source>
        <dbReference type="ARBA" id="ARBA00022727"/>
    </source>
</evidence>
<dbReference type="GO" id="GO:0005634">
    <property type="term" value="C:nucleus"/>
    <property type="evidence" value="ECO:0007669"/>
    <property type="project" value="TreeGrafter"/>
</dbReference>
<evidence type="ECO:0000256" key="8">
    <source>
        <dbReference type="ARBA" id="ARBA00022777"/>
    </source>
</evidence>
<keyword evidence="12" id="KW-1185">Reference proteome</keyword>
<sequence>MLASMRVIRLSELFSYKNTLQTAKSLKNSIKLFTKIAPMQFELYKGEHNDKRGALIVLEGLDRCGKTTQCSRLVSFLEGRGLSVESWRFPDRNTDIGGMISSYLANGSKLDDQTVHLLFCANRWEKRSLMENKLRNGTTLIVDRYSYSGVSFSAAKGLDIQWCKAPENGLIAPDLVVFLEISPEEASRRGGYGTERYEQLEFQRNVAKHYQILQDSTWKVVDACLPPESVEKQIQELALESIQSCQNKPLSALWHID</sequence>